<sequence>MVNTFLHHVDQKSQEPFAYANIYHSRHDNYRVELECSCGCNHRFVRNVDHIAKAWQTVHVINEICVETTILPRFVRID</sequence>
<dbReference type="Proteomes" id="UP000654345">
    <property type="component" value="Unassembled WGS sequence"/>
</dbReference>
<name>A0ABQ3USX3_9CHLR</name>
<protein>
    <submittedName>
        <fullName evidence="1">Uncharacterized protein</fullName>
    </submittedName>
</protein>
<keyword evidence="2" id="KW-1185">Reference proteome</keyword>
<accession>A0ABQ3USX3</accession>
<organism evidence="1 2">
    <name type="scientific">Ktedonobacter robiniae</name>
    <dbReference type="NCBI Taxonomy" id="2778365"/>
    <lineage>
        <taxon>Bacteria</taxon>
        <taxon>Bacillati</taxon>
        <taxon>Chloroflexota</taxon>
        <taxon>Ktedonobacteria</taxon>
        <taxon>Ktedonobacterales</taxon>
        <taxon>Ktedonobacteraceae</taxon>
        <taxon>Ktedonobacter</taxon>
    </lineage>
</organism>
<dbReference type="EMBL" id="BNJG01000001">
    <property type="protein sequence ID" value="GHO55482.1"/>
    <property type="molecule type" value="Genomic_DNA"/>
</dbReference>
<evidence type="ECO:0000313" key="2">
    <source>
        <dbReference type="Proteomes" id="UP000654345"/>
    </source>
</evidence>
<reference evidence="1 2" key="1">
    <citation type="journal article" date="2021" name="Int. J. Syst. Evol. Microbiol.">
        <title>Reticulibacter mediterranei gen. nov., sp. nov., within the new family Reticulibacteraceae fam. nov., and Ktedonospora formicarum gen. nov., sp. nov., Ktedonobacter robiniae sp. nov., Dictyobacter formicarum sp. nov. and Dictyobacter arantiisoli sp. nov., belonging to the class Ktedonobacteria.</title>
        <authorList>
            <person name="Yabe S."/>
            <person name="Zheng Y."/>
            <person name="Wang C.M."/>
            <person name="Sakai Y."/>
            <person name="Abe K."/>
            <person name="Yokota A."/>
            <person name="Donadio S."/>
            <person name="Cavaletti L."/>
            <person name="Monciardini P."/>
        </authorList>
    </citation>
    <scope>NUCLEOTIDE SEQUENCE [LARGE SCALE GENOMIC DNA]</scope>
    <source>
        <strain evidence="1 2">SOSP1-30</strain>
    </source>
</reference>
<comment type="caution">
    <text evidence="1">The sequence shown here is derived from an EMBL/GenBank/DDBJ whole genome shotgun (WGS) entry which is preliminary data.</text>
</comment>
<evidence type="ECO:0000313" key="1">
    <source>
        <dbReference type="EMBL" id="GHO55482.1"/>
    </source>
</evidence>
<gene>
    <name evidence="1" type="ORF">KSB_39570</name>
</gene>
<proteinExistence type="predicted"/>